<name>A0A1G1ZD32_9BACT</name>
<dbReference type="InterPro" id="IPR001845">
    <property type="entry name" value="HTH_ArsR_DNA-bd_dom"/>
</dbReference>
<dbReference type="InterPro" id="IPR051081">
    <property type="entry name" value="HTH_MetalResp_TranReg"/>
</dbReference>
<dbReference type="GO" id="GO:0003677">
    <property type="term" value="F:DNA binding"/>
    <property type="evidence" value="ECO:0007669"/>
    <property type="project" value="UniProtKB-KW"/>
</dbReference>
<dbReference type="InterPro" id="IPR036390">
    <property type="entry name" value="WH_DNA-bd_sf"/>
</dbReference>
<organism evidence="5 6">
    <name type="scientific">Candidatus Colwellbacteria bacterium RIFCSPLOWO2_02_FULL_45_11</name>
    <dbReference type="NCBI Taxonomy" id="1797692"/>
    <lineage>
        <taxon>Bacteria</taxon>
        <taxon>Candidatus Colwelliibacteriota</taxon>
    </lineage>
</organism>
<evidence type="ECO:0000313" key="6">
    <source>
        <dbReference type="Proteomes" id="UP000176544"/>
    </source>
</evidence>
<reference evidence="5 6" key="1">
    <citation type="journal article" date="2016" name="Nat. Commun.">
        <title>Thousands of microbial genomes shed light on interconnected biogeochemical processes in an aquifer system.</title>
        <authorList>
            <person name="Anantharaman K."/>
            <person name="Brown C.T."/>
            <person name="Hug L.A."/>
            <person name="Sharon I."/>
            <person name="Castelle C.J."/>
            <person name="Probst A.J."/>
            <person name="Thomas B.C."/>
            <person name="Singh A."/>
            <person name="Wilkins M.J."/>
            <person name="Karaoz U."/>
            <person name="Brodie E.L."/>
            <person name="Williams K.H."/>
            <person name="Hubbard S.S."/>
            <person name="Banfield J.F."/>
        </authorList>
    </citation>
    <scope>NUCLEOTIDE SEQUENCE [LARGE SCALE GENOMIC DNA]</scope>
</reference>
<dbReference type="PANTHER" id="PTHR33154">
    <property type="entry name" value="TRANSCRIPTIONAL REGULATOR, ARSR FAMILY"/>
    <property type="match status" value="1"/>
</dbReference>
<accession>A0A1G1ZD32</accession>
<proteinExistence type="predicted"/>
<sequence>MLNKDQVEKLQRESAGDDKLLSMVFDALGDPGRLQIFKILLENENVCVSDVANILGISVPAASKQLTILEISGLVEKIRKGQATCSKVLEENPTTKSIIKVLKMVEA</sequence>
<gene>
    <name evidence="5" type="ORF">A3I33_00455</name>
</gene>
<dbReference type="Proteomes" id="UP000176544">
    <property type="component" value="Unassembled WGS sequence"/>
</dbReference>
<dbReference type="PROSITE" id="PS50987">
    <property type="entry name" value="HTH_ARSR_2"/>
    <property type="match status" value="1"/>
</dbReference>
<evidence type="ECO:0000256" key="2">
    <source>
        <dbReference type="ARBA" id="ARBA00023125"/>
    </source>
</evidence>
<dbReference type="InterPro" id="IPR036388">
    <property type="entry name" value="WH-like_DNA-bd_sf"/>
</dbReference>
<dbReference type="NCBIfam" id="NF033788">
    <property type="entry name" value="HTH_metalloreg"/>
    <property type="match status" value="1"/>
</dbReference>
<evidence type="ECO:0000256" key="1">
    <source>
        <dbReference type="ARBA" id="ARBA00023015"/>
    </source>
</evidence>
<evidence type="ECO:0000313" key="5">
    <source>
        <dbReference type="EMBL" id="OGY61577.1"/>
    </source>
</evidence>
<comment type="caution">
    <text evidence="5">The sequence shown here is derived from an EMBL/GenBank/DDBJ whole genome shotgun (WGS) entry which is preliminary data.</text>
</comment>
<dbReference type="Gene3D" id="1.10.10.10">
    <property type="entry name" value="Winged helix-like DNA-binding domain superfamily/Winged helix DNA-binding domain"/>
    <property type="match status" value="1"/>
</dbReference>
<dbReference type="SUPFAM" id="SSF46785">
    <property type="entry name" value="Winged helix' DNA-binding domain"/>
    <property type="match status" value="1"/>
</dbReference>
<dbReference type="PRINTS" id="PR00778">
    <property type="entry name" value="HTHARSR"/>
</dbReference>
<keyword evidence="1" id="KW-0805">Transcription regulation</keyword>
<dbReference type="SMART" id="SM00418">
    <property type="entry name" value="HTH_ARSR"/>
    <property type="match status" value="1"/>
</dbReference>
<keyword evidence="2" id="KW-0238">DNA-binding</keyword>
<dbReference type="GO" id="GO:0003700">
    <property type="term" value="F:DNA-binding transcription factor activity"/>
    <property type="evidence" value="ECO:0007669"/>
    <property type="project" value="InterPro"/>
</dbReference>
<dbReference type="Pfam" id="PF01022">
    <property type="entry name" value="HTH_5"/>
    <property type="match status" value="1"/>
</dbReference>
<dbReference type="AlphaFoldDB" id="A0A1G1ZD32"/>
<evidence type="ECO:0000259" key="4">
    <source>
        <dbReference type="PROSITE" id="PS50987"/>
    </source>
</evidence>
<dbReference type="CDD" id="cd00090">
    <property type="entry name" value="HTH_ARSR"/>
    <property type="match status" value="1"/>
</dbReference>
<dbReference type="EMBL" id="MHJA01000006">
    <property type="protein sequence ID" value="OGY61577.1"/>
    <property type="molecule type" value="Genomic_DNA"/>
</dbReference>
<evidence type="ECO:0000256" key="3">
    <source>
        <dbReference type="ARBA" id="ARBA00023163"/>
    </source>
</evidence>
<dbReference type="InterPro" id="IPR011991">
    <property type="entry name" value="ArsR-like_HTH"/>
</dbReference>
<dbReference type="PANTHER" id="PTHR33154:SF33">
    <property type="entry name" value="TRANSCRIPTIONAL REPRESSOR SDPR"/>
    <property type="match status" value="1"/>
</dbReference>
<keyword evidence="3" id="KW-0804">Transcription</keyword>
<protein>
    <recommendedName>
        <fullName evidence="4">HTH arsR-type domain-containing protein</fullName>
    </recommendedName>
</protein>
<dbReference type="STRING" id="1797692.A3I33_00455"/>
<feature type="domain" description="HTH arsR-type" evidence="4">
    <location>
        <begin position="13"/>
        <end position="107"/>
    </location>
</feature>